<keyword evidence="1" id="KW-0812">Transmembrane</keyword>
<dbReference type="InterPro" id="IPR013783">
    <property type="entry name" value="Ig-like_fold"/>
</dbReference>
<evidence type="ECO:0000313" key="4">
    <source>
        <dbReference type="Proteomes" id="UP000747542"/>
    </source>
</evidence>
<dbReference type="GO" id="GO:0050808">
    <property type="term" value="P:synapse organization"/>
    <property type="evidence" value="ECO:0007669"/>
    <property type="project" value="TreeGrafter"/>
</dbReference>
<dbReference type="PANTHER" id="PTHR23279:SF36">
    <property type="entry name" value="DEFECTIVE PROBOSCIS EXTENSION RESPONSE 9, ISOFORM A"/>
    <property type="match status" value="1"/>
</dbReference>
<dbReference type="AlphaFoldDB" id="A0A8J5N981"/>
<dbReference type="PROSITE" id="PS50835">
    <property type="entry name" value="IG_LIKE"/>
    <property type="match status" value="2"/>
</dbReference>
<dbReference type="EMBL" id="JAHLQT010006108">
    <property type="protein sequence ID" value="KAG7175183.1"/>
    <property type="molecule type" value="Genomic_DNA"/>
</dbReference>
<keyword evidence="1" id="KW-1133">Transmembrane helix</keyword>
<dbReference type="Proteomes" id="UP000747542">
    <property type="component" value="Unassembled WGS sequence"/>
</dbReference>
<reference evidence="3" key="1">
    <citation type="journal article" date="2021" name="Sci. Adv.">
        <title>The American lobster genome reveals insights on longevity, neural, and immune adaptations.</title>
        <authorList>
            <person name="Polinski J.M."/>
            <person name="Zimin A.V."/>
            <person name="Clark K.F."/>
            <person name="Kohn A.B."/>
            <person name="Sadowski N."/>
            <person name="Timp W."/>
            <person name="Ptitsyn A."/>
            <person name="Khanna P."/>
            <person name="Romanova D.Y."/>
            <person name="Williams P."/>
            <person name="Greenwood S.J."/>
            <person name="Moroz L.L."/>
            <person name="Walt D.R."/>
            <person name="Bodnar A.G."/>
        </authorList>
    </citation>
    <scope>NUCLEOTIDE SEQUENCE</scope>
    <source>
        <strain evidence="3">GMGI-L3</strain>
    </source>
</reference>
<dbReference type="InterPro" id="IPR036179">
    <property type="entry name" value="Ig-like_dom_sf"/>
</dbReference>
<evidence type="ECO:0000256" key="1">
    <source>
        <dbReference type="SAM" id="Phobius"/>
    </source>
</evidence>
<feature type="domain" description="Ig-like" evidence="2">
    <location>
        <begin position="59"/>
        <end position="132"/>
    </location>
</feature>
<dbReference type="PANTHER" id="PTHR23279">
    <property type="entry name" value="DEFECTIVE PROBOSCIS EXTENSION RESPONSE DPR -RELATED"/>
    <property type="match status" value="1"/>
</dbReference>
<dbReference type="InterPro" id="IPR037448">
    <property type="entry name" value="Zig-8"/>
</dbReference>
<dbReference type="SMART" id="SM00408">
    <property type="entry name" value="IGc2"/>
    <property type="match status" value="2"/>
</dbReference>
<keyword evidence="1" id="KW-0472">Membrane</keyword>
<dbReference type="Pfam" id="PF13895">
    <property type="entry name" value="Ig_2"/>
    <property type="match status" value="1"/>
</dbReference>
<evidence type="ECO:0000313" key="3">
    <source>
        <dbReference type="EMBL" id="KAG7175183.1"/>
    </source>
</evidence>
<dbReference type="Gene3D" id="2.60.40.10">
    <property type="entry name" value="Immunoglobulins"/>
    <property type="match status" value="3"/>
</dbReference>
<dbReference type="CDD" id="cd00096">
    <property type="entry name" value="Ig"/>
    <property type="match status" value="1"/>
</dbReference>
<evidence type="ECO:0000259" key="2">
    <source>
        <dbReference type="PROSITE" id="PS50835"/>
    </source>
</evidence>
<dbReference type="GO" id="GO:0032589">
    <property type="term" value="C:neuron projection membrane"/>
    <property type="evidence" value="ECO:0007669"/>
    <property type="project" value="TreeGrafter"/>
</dbReference>
<dbReference type="InterPro" id="IPR007110">
    <property type="entry name" value="Ig-like_dom"/>
</dbReference>
<gene>
    <name evidence="3" type="primary">Hspg2-L1</name>
    <name evidence="3" type="ORF">Hamer_G001195</name>
</gene>
<feature type="domain" description="Ig-like" evidence="2">
    <location>
        <begin position="140"/>
        <end position="230"/>
    </location>
</feature>
<comment type="caution">
    <text evidence="3">The sequence shown here is derived from an EMBL/GenBank/DDBJ whole genome shotgun (WGS) entry which is preliminary data.</text>
</comment>
<dbReference type="Pfam" id="PF13927">
    <property type="entry name" value="Ig_3"/>
    <property type="match status" value="1"/>
</dbReference>
<keyword evidence="4" id="KW-1185">Reference proteome</keyword>
<dbReference type="SMART" id="SM00409">
    <property type="entry name" value="IG"/>
    <property type="match status" value="2"/>
</dbReference>
<protein>
    <submittedName>
        <fullName evidence="3">Basement membrane-specific heparan sulfate proteoglycan core protein-like 1</fullName>
    </submittedName>
</protein>
<dbReference type="InterPro" id="IPR003598">
    <property type="entry name" value="Ig_sub2"/>
</dbReference>
<organism evidence="3 4">
    <name type="scientific">Homarus americanus</name>
    <name type="common">American lobster</name>
    <dbReference type="NCBI Taxonomy" id="6706"/>
    <lineage>
        <taxon>Eukaryota</taxon>
        <taxon>Metazoa</taxon>
        <taxon>Ecdysozoa</taxon>
        <taxon>Arthropoda</taxon>
        <taxon>Crustacea</taxon>
        <taxon>Multicrustacea</taxon>
        <taxon>Malacostraca</taxon>
        <taxon>Eumalacostraca</taxon>
        <taxon>Eucarida</taxon>
        <taxon>Decapoda</taxon>
        <taxon>Pleocyemata</taxon>
        <taxon>Astacidea</taxon>
        <taxon>Nephropoidea</taxon>
        <taxon>Nephropidae</taxon>
        <taxon>Homarus</taxon>
    </lineage>
</organism>
<name>A0A8J5N981_HOMAM</name>
<dbReference type="InterPro" id="IPR003599">
    <property type="entry name" value="Ig_sub"/>
</dbReference>
<feature type="transmembrane region" description="Helical" evidence="1">
    <location>
        <begin position="252"/>
        <end position="273"/>
    </location>
</feature>
<dbReference type="SUPFAM" id="SSF48726">
    <property type="entry name" value="Immunoglobulin"/>
    <property type="match status" value="2"/>
</dbReference>
<sequence>MVRGPPFAIFWCAAILAGYEFPWVMTLGSPASDTFPASGYDISAALADLNKPKAVPEGPRLVSRTYSRLIVSRGSSVTLNCTVEDASDVSVTWTRDKEVLTVDKFSLRFSQVMPEDSGIFQCHVGTDPEQVARVKLVVIDAYSVIFGSSEVSVAVGGTLYLLCLVLQVTDIPEYILWYHNQKVIDYSRSSISVKTDEETRSSELRVWDINYTDAGNYTCEPSNAAPAFVSITVFKDTNKKSGRTEKCDECVLYIQLGATFAFFTLSFLIAFCIHSRDNTSRPWLEHSLSEDLYVPPDYDKSL</sequence>
<proteinExistence type="predicted"/>
<accession>A0A8J5N981</accession>